<protein>
    <submittedName>
        <fullName evidence="1">Uncharacterized protein</fullName>
    </submittedName>
</protein>
<dbReference type="EMBL" id="FNZA01000005">
    <property type="protein sequence ID" value="SEJ22610.1"/>
    <property type="molecule type" value="Genomic_DNA"/>
</dbReference>
<evidence type="ECO:0000313" key="1">
    <source>
        <dbReference type="EMBL" id="SEJ22610.1"/>
    </source>
</evidence>
<dbReference type="RefSeq" id="WP_177183096.1">
    <property type="nucleotide sequence ID" value="NZ_FNZA01000005.1"/>
</dbReference>
<gene>
    <name evidence="1" type="ORF">SAMN04488058_10539</name>
</gene>
<sequence>MIGRPLRPSRVPSVDAYIHRATLGLPREQRLDAAAELRTHLLERVAEFQAQGFSSEEAEYLAVKGMGDPQPVNRGLLGHAFTTPLGWAFVALLVAGWVGWQSWGTSGQPAVRRSGPMDVNRFSNGGALPTFYTGYDFETPSGTRFVEVAWIGTLGHHRARLPALPGTPGEVFYSSPTWREWWMTRTPLPYADQPWSRTCRREQQPVHVQLEVQSGPRERLGLNMPTSNLNGVLWCSGLPIPPTKKGGAAWSGGSGTSHSSSVSGGIVEMQHLDGRTDRGRLRLNHWTLLAVQRQAMEATYRQGRSVRATGEAIFVIRPSDSDQPVPLPKFRYDEAGDLWTVREVEVGP</sequence>
<reference evidence="2" key="1">
    <citation type="submission" date="2016-10" db="EMBL/GenBank/DDBJ databases">
        <authorList>
            <person name="Varghese N."/>
            <person name="Submissions S."/>
        </authorList>
    </citation>
    <scope>NUCLEOTIDE SEQUENCE [LARGE SCALE GENOMIC DNA]</scope>
    <source>
        <strain evidence="2">CGMCC 1.10218</strain>
    </source>
</reference>
<dbReference type="STRING" id="856736.SAMN04488058_10539"/>
<dbReference type="NCBIfam" id="NF038403">
    <property type="entry name" value="perm_prefix_1"/>
    <property type="match status" value="1"/>
</dbReference>
<name>A0A1H6XCK6_9DEIO</name>
<accession>A0A1H6XCK6</accession>
<proteinExistence type="predicted"/>
<dbReference type="AlphaFoldDB" id="A0A1H6XCK6"/>
<evidence type="ECO:0000313" key="2">
    <source>
        <dbReference type="Proteomes" id="UP000199223"/>
    </source>
</evidence>
<keyword evidence="2" id="KW-1185">Reference proteome</keyword>
<dbReference type="InterPro" id="IPR047928">
    <property type="entry name" value="Perm_prefix_1"/>
</dbReference>
<dbReference type="Proteomes" id="UP000199223">
    <property type="component" value="Unassembled WGS sequence"/>
</dbReference>
<organism evidence="1 2">
    <name type="scientific">Deinococcus reticulitermitis</name>
    <dbReference type="NCBI Taxonomy" id="856736"/>
    <lineage>
        <taxon>Bacteria</taxon>
        <taxon>Thermotogati</taxon>
        <taxon>Deinococcota</taxon>
        <taxon>Deinococci</taxon>
        <taxon>Deinococcales</taxon>
        <taxon>Deinococcaceae</taxon>
        <taxon>Deinococcus</taxon>
    </lineage>
</organism>